<accession>A0A3A1YUK5</accession>
<protein>
    <recommendedName>
        <fullName evidence="3">Terminase small subunit</fullName>
    </recommendedName>
</protein>
<proteinExistence type="predicted"/>
<dbReference type="RefSeq" id="WP_119515129.1">
    <property type="nucleotide sequence ID" value="NZ_NQYH01000001.1"/>
</dbReference>
<dbReference type="Pfam" id="PF20901">
    <property type="entry name" value="Sf6_terminase"/>
    <property type="match status" value="1"/>
</dbReference>
<organism evidence="1 2">
    <name type="scientific">Neopusillimonas maritima</name>
    <dbReference type="NCBI Taxonomy" id="2026239"/>
    <lineage>
        <taxon>Bacteria</taxon>
        <taxon>Pseudomonadati</taxon>
        <taxon>Pseudomonadota</taxon>
        <taxon>Betaproteobacteria</taxon>
        <taxon>Burkholderiales</taxon>
        <taxon>Alcaligenaceae</taxon>
        <taxon>Neopusillimonas</taxon>
    </lineage>
</organism>
<evidence type="ECO:0000313" key="2">
    <source>
        <dbReference type="Proteomes" id="UP000266206"/>
    </source>
</evidence>
<dbReference type="AlphaFoldDB" id="A0A3A1YUK5"/>
<gene>
    <name evidence="1" type="ORF">CJP73_00115</name>
</gene>
<dbReference type="InterPro" id="IPR048683">
    <property type="entry name" value="Sf6_terminase"/>
</dbReference>
<dbReference type="Proteomes" id="UP000266206">
    <property type="component" value="Unassembled WGS sequence"/>
</dbReference>
<evidence type="ECO:0000313" key="1">
    <source>
        <dbReference type="EMBL" id="RIY41892.1"/>
    </source>
</evidence>
<comment type="caution">
    <text evidence="1">The sequence shown here is derived from an EMBL/GenBank/DDBJ whole genome shotgun (WGS) entry which is preliminary data.</text>
</comment>
<dbReference type="Gene3D" id="1.10.10.60">
    <property type="entry name" value="Homeodomain-like"/>
    <property type="match status" value="1"/>
</dbReference>
<evidence type="ECO:0008006" key="3">
    <source>
        <dbReference type="Google" id="ProtNLM"/>
    </source>
</evidence>
<name>A0A3A1YUK5_9BURK</name>
<dbReference type="EMBL" id="NQYH01000001">
    <property type="protein sequence ID" value="RIY41892.1"/>
    <property type="molecule type" value="Genomic_DNA"/>
</dbReference>
<reference evidence="1 2" key="1">
    <citation type="submission" date="2017-08" db="EMBL/GenBank/DDBJ databases">
        <title>Pusillimonas indicus sp. nov., a member of the family Alcaligenaceae isolated from surface seawater.</title>
        <authorList>
            <person name="Li J."/>
        </authorList>
    </citation>
    <scope>NUCLEOTIDE SEQUENCE [LARGE SCALE GENOMIC DNA]</scope>
    <source>
        <strain evidence="1 2">L52-1-41</strain>
    </source>
</reference>
<sequence>MTNIIKFDPKIIWPSILEKIANGQSLASALRSPGMPSYALAKRHLRDDPMLRKEYDQAIEDRAALLAEELIELADTPVPEGLDPASRSAWVQQLRLRLDTRKWIASRVYRQVYGDKVDVSMASVQLDLSVAMEAAQRRIEEGLKRTIDLRA</sequence>